<evidence type="ECO:0000256" key="5">
    <source>
        <dbReference type="ARBA" id="ARBA00023002"/>
    </source>
</evidence>
<keyword evidence="6 9" id="KW-0408">Iron</keyword>
<evidence type="ECO:0000256" key="6">
    <source>
        <dbReference type="ARBA" id="ARBA00023004"/>
    </source>
</evidence>
<keyword evidence="5" id="KW-0560">Oxidoreductase</keyword>
<feature type="domain" description="Alpha-ketoglutarate-dependent dioxygenase AlkB-like" evidence="10">
    <location>
        <begin position="186"/>
        <end position="358"/>
    </location>
</feature>
<comment type="similarity">
    <text evidence="1">Belongs to the alkB family.</text>
</comment>
<dbReference type="InterPro" id="IPR004574">
    <property type="entry name" value="Alkb"/>
</dbReference>
<evidence type="ECO:0000313" key="11">
    <source>
        <dbReference type="EMBL" id="PGH19256.1"/>
    </source>
</evidence>
<dbReference type="GO" id="GO:0005737">
    <property type="term" value="C:cytoplasm"/>
    <property type="evidence" value="ECO:0007669"/>
    <property type="project" value="TreeGrafter"/>
</dbReference>
<comment type="caution">
    <text evidence="11">The sequence shown here is derived from an EMBL/GenBank/DDBJ whole genome shotgun (WGS) entry which is preliminary data.</text>
</comment>
<dbReference type="AlphaFoldDB" id="A0A2B7YCK4"/>
<reference evidence="11 12" key="1">
    <citation type="submission" date="2017-10" db="EMBL/GenBank/DDBJ databases">
        <title>Comparative genomics in systemic dimorphic fungi from Ajellomycetaceae.</title>
        <authorList>
            <person name="Munoz J.F."/>
            <person name="Mcewen J.G."/>
            <person name="Clay O.K."/>
            <person name="Cuomo C.A."/>
        </authorList>
    </citation>
    <scope>NUCLEOTIDE SEQUENCE [LARGE SCALE GENOMIC DNA]</scope>
    <source>
        <strain evidence="11 12">UAMH7299</strain>
    </source>
</reference>
<dbReference type="GO" id="GO:0046872">
    <property type="term" value="F:metal ion binding"/>
    <property type="evidence" value="ECO:0007669"/>
    <property type="project" value="UniProtKB-KW"/>
</dbReference>
<keyword evidence="12" id="KW-1185">Reference proteome</keyword>
<dbReference type="OrthoDB" id="6614653at2759"/>
<dbReference type="Pfam" id="PF13532">
    <property type="entry name" value="2OG-FeII_Oxy_2"/>
    <property type="match status" value="1"/>
</dbReference>
<evidence type="ECO:0000256" key="8">
    <source>
        <dbReference type="ARBA" id="ARBA00047565"/>
    </source>
</evidence>
<dbReference type="SUPFAM" id="SSF51197">
    <property type="entry name" value="Clavaminate synthase-like"/>
    <property type="match status" value="1"/>
</dbReference>
<evidence type="ECO:0000256" key="9">
    <source>
        <dbReference type="PIRSR" id="PIRSR604574-2"/>
    </source>
</evidence>
<evidence type="ECO:0000256" key="3">
    <source>
        <dbReference type="ARBA" id="ARBA00022723"/>
    </source>
</evidence>
<keyword evidence="3 9" id="KW-0479">Metal-binding</keyword>
<dbReference type="STRING" id="1447883.A0A2B7YCK4"/>
<evidence type="ECO:0000259" key="10">
    <source>
        <dbReference type="Pfam" id="PF13532"/>
    </source>
</evidence>
<protein>
    <recommendedName>
        <fullName evidence="2">mRNA N(6)-methyladenine demethylase</fullName>
        <ecNumber evidence="2">1.14.11.53</ecNumber>
    </recommendedName>
</protein>
<dbReference type="Gene3D" id="2.60.120.590">
    <property type="entry name" value="Alpha-ketoglutarate-dependent dioxygenase AlkB-like"/>
    <property type="match status" value="1"/>
</dbReference>
<evidence type="ECO:0000313" key="12">
    <source>
        <dbReference type="Proteomes" id="UP000224634"/>
    </source>
</evidence>
<comment type="catalytic activity">
    <reaction evidence="8">
        <text>an N(6)-methyladenosine in mRNA + 2-oxoglutarate + O2 = an adenosine in mRNA + formaldehyde + succinate + CO2</text>
        <dbReference type="Rhea" id="RHEA:49520"/>
        <dbReference type="Rhea" id="RHEA-COMP:12414"/>
        <dbReference type="Rhea" id="RHEA-COMP:12417"/>
        <dbReference type="ChEBI" id="CHEBI:15379"/>
        <dbReference type="ChEBI" id="CHEBI:16526"/>
        <dbReference type="ChEBI" id="CHEBI:16810"/>
        <dbReference type="ChEBI" id="CHEBI:16842"/>
        <dbReference type="ChEBI" id="CHEBI:30031"/>
        <dbReference type="ChEBI" id="CHEBI:74411"/>
        <dbReference type="ChEBI" id="CHEBI:74449"/>
        <dbReference type="EC" id="1.14.11.53"/>
    </reaction>
    <physiologicalReaction direction="left-to-right" evidence="8">
        <dbReference type="Rhea" id="RHEA:49521"/>
    </physiologicalReaction>
</comment>
<dbReference type="Proteomes" id="UP000224634">
    <property type="component" value="Unassembled WGS sequence"/>
</dbReference>
<sequence length="366" mass="41385">MVALRELNAREPPPPPLRKLYNELRKLKASEAEVHPRVIDFLYPDQSERAMGLYRDGCLARETVDAAFDEFMNLEHTTGGNAKTEPDIPVYAHKDIPGLRIIPFLFPPTVQTELLSRLFHRDLSDARHKTNVHLHYHMSYPEFNNTNSALSDAVGDPSATLEIGGSFFQDDPTRLILPKDPSVHVPITVRSLLEKKLRWITLGGQYNWTDKKYPDDLPPLFPKDIANLLHTTFPDTEAEAAIINVYSPGDTLNVHRDVSEECDTGLISISFGCDGLFMVGHQDGNDCEIIRLRSGDAVYMTGTSRFAWHAVPKIIPSTCPSWLENWPVGPFTESETSSGKFDQWRGWMANKRINLNVRQMKEKMAS</sequence>
<comment type="cofactor">
    <cofactor evidence="9">
        <name>Fe(2+)</name>
        <dbReference type="ChEBI" id="CHEBI:29033"/>
    </cofactor>
    <text evidence="9">Binds 1 Fe(2+) ion per subunit.</text>
</comment>
<dbReference type="EMBL" id="PDNA01000050">
    <property type="protein sequence ID" value="PGH19256.1"/>
    <property type="molecule type" value="Genomic_DNA"/>
</dbReference>
<keyword evidence="4" id="KW-0223">Dioxygenase</keyword>
<dbReference type="EC" id="1.14.11.53" evidence="2"/>
<keyword evidence="7" id="KW-0843">Virulence</keyword>
<feature type="binding site" evidence="9">
    <location>
        <position position="255"/>
    </location>
    <ligand>
        <name>Fe cation</name>
        <dbReference type="ChEBI" id="CHEBI:24875"/>
        <note>catalytic</note>
    </ligand>
</feature>
<dbReference type="PANTHER" id="PTHR16557:SF2">
    <property type="entry name" value="NUCLEIC ACID DIOXYGENASE ALKBH1"/>
    <property type="match status" value="1"/>
</dbReference>
<dbReference type="InterPro" id="IPR027450">
    <property type="entry name" value="AlkB-like"/>
</dbReference>
<feature type="binding site" evidence="9">
    <location>
        <position position="257"/>
    </location>
    <ligand>
        <name>Fe cation</name>
        <dbReference type="ChEBI" id="CHEBI:24875"/>
        <note>catalytic</note>
    </ligand>
</feature>
<proteinExistence type="inferred from homology"/>
<evidence type="ECO:0000256" key="7">
    <source>
        <dbReference type="ARBA" id="ARBA00023026"/>
    </source>
</evidence>
<dbReference type="FunFam" id="2.60.120.590:FF:000014">
    <property type="entry name" value="Oxidoreductase, 2OG-Fe(II) oxygenase family family"/>
    <property type="match status" value="1"/>
</dbReference>
<accession>A0A2B7YCK4</accession>
<dbReference type="GO" id="GO:0005634">
    <property type="term" value="C:nucleus"/>
    <property type="evidence" value="ECO:0007669"/>
    <property type="project" value="TreeGrafter"/>
</dbReference>
<evidence type="ECO:0000256" key="4">
    <source>
        <dbReference type="ARBA" id="ARBA00022964"/>
    </source>
</evidence>
<dbReference type="PANTHER" id="PTHR16557">
    <property type="entry name" value="ALKYLATED DNA REPAIR PROTEIN ALKB-RELATED"/>
    <property type="match status" value="1"/>
</dbReference>
<feature type="binding site" evidence="9">
    <location>
        <position position="309"/>
    </location>
    <ligand>
        <name>Fe cation</name>
        <dbReference type="ChEBI" id="CHEBI:24875"/>
        <note>catalytic</note>
    </ligand>
</feature>
<evidence type="ECO:0000256" key="1">
    <source>
        <dbReference type="ARBA" id="ARBA00007879"/>
    </source>
</evidence>
<name>A0A2B7YCK4_POLH7</name>
<gene>
    <name evidence="11" type="ORF">AJ80_04121</name>
</gene>
<evidence type="ECO:0000256" key="2">
    <source>
        <dbReference type="ARBA" id="ARBA00012931"/>
    </source>
</evidence>
<dbReference type="GO" id="GO:1990931">
    <property type="term" value="F:mRNA N6-methyladenosine dioxygenase activity"/>
    <property type="evidence" value="ECO:0007669"/>
    <property type="project" value="UniProtKB-EC"/>
</dbReference>
<dbReference type="InterPro" id="IPR037151">
    <property type="entry name" value="AlkB-like_sf"/>
</dbReference>
<organism evidence="11 12">
    <name type="scientific">Polytolypa hystricis (strain UAMH7299)</name>
    <dbReference type="NCBI Taxonomy" id="1447883"/>
    <lineage>
        <taxon>Eukaryota</taxon>
        <taxon>Fungi</taxon>
        <taxon>Dikarya</taxon>
        <taxon>Ascomycota</taxon>
        <taxon>Pezizomycotina</taxon>
        <taxon>Eurotiomycetes</taxon>
        <taxon>Eurotiomycetidae</taxon>
        <taxon>Onygenales</taxon>
        <taxon>Onygenales incertae sedis</taxon>
        <taxon>Polytolypa</taxon>
    </lineage>
</organism>